<dbReference type="AlphaFoldDB" id="W9R8P8"/>
<protein>
    <submittedName>
        <fullName evidence="2">Uncharacterized protein</fullName>
    </submittedName>
</protein>
<organism evidence="2 3">
    <name type="scientific">Morus notabilis</name>
    <dbReference type="NCBI Taxonomy" id="981085"/>
    <lineage>
        <taxon>Eukaryota</taxon>
        <taxon>Viridiplantae</taxon>
        <taxon>Streptophyta</taxon>
        <taxon>Embryophyta</taxon>
        <taxon>Tracheophyta</taxon>
        <taxon>Spermatophyta</taxon>
        <taxon>Magnoliopsida</taxon>
        <taxon>eudicotyledons</taxon>
        <taxon>Gunneridae</taxon>
        <taxon>Pentapetalae</taxon>
        <taxon>rosids</taxon>
        <taxon>fabids</taxon>
        <taxon>Rosales</taxon>
        <taxon>Moraceae</taxon>
        <taxon>Moreae</taxon>
        <taxon>Morus</taxon>
    </lineage>
</organism>
<sequence>MEMENNDLQRTEGEILTMISELRSLNLVTGHKVNKLICSNTESSEKEAVRAILIEADKLRKAQEYFDGLRNFPESEEESEDLKAKIKELKTEARDLEKRVDEFEEKFLKYNVPRLHESESWKEYAESLKEFMKIWKEEAKKGREKGEKSLIEWLRLLDQSENQERKTTFKAMRLVVVDLGIQISDHLALPFLLMSASITMEEIRRYLDEFATILGCLCVEENSIITNTFISILKDVDQLIVARNDIQHLNRVNHKLIERDILYPIIREVLRLEVAFCCPDLPMMLTKDVFLAMGDHLRRVFDKNLNRIGLKLNRLATEASRSMRIENEGNVNADKQFLDSKIRVTWKKLDLKPQADSH</sequence>
<keyword evidence="3" id="KW-1185">Reference proteome</keyword>
<dbReference type="Proteomes" id="UP000030645">
    <property type="component" value="Unassembled WGS sequence"/>
</dbReference>
<evidence type="ECO:0000313" key="2">
    <source>
        <dbReference type="EMBL" id="EXB58314.1"/>
    </source>
</evidence>
<gene>
    <name evidence="2" type="ORF">L484_015648</name>
</gene>
<evidence type="ECO:0000256" key="1">
    <source>
        <dbReference type="SAM" id="Coils"/>
    </source>
</evidence>
<name>W9R8P8_9ROSA</name>
<feature type="coiled-coil region" evidence="1">
    <location>
        <begin position="72"/>
        <end position="106"/>
    </location>
</feature>
<evidence type="ECO:0000313" key="3">
    <source>
        <dbReference type="Proteomes" id="UP000030645"/>
    </source>
</evidence>
<proteinExistence type="predicted"/>
<dbReference type="EMBL" id="KE344357">
    <property type="protein sequence ID" value="EXB58314.1"/>
    <property type="molecule type" value="Genomic_DNA"/>
</dbReference>
<reference evidence="3" key="1">
    <citation type="submission" date="2013-01" db="EMBL/GenBank/DDBJ databases">
        <title>Draft Genome Sequence of a Mulberry Tree, Morus notabilis C.K. Schneid.</title>
        <authorList>
            <person name="He N."/>
            <person name="Zhao S."/>
        </authorList>
    </citation>
    <scope>NUCLEOTIDE SEQUENCE</scope>
</reference>
<keyword evidence="1" id="KW-0175">Coiled coil</keyword>
<accession>W9R8P8</accession>